<sequence length="301" mass="33211">MLAILLDHLIPDRQGIKPFVWYRDWAESIEERFNGGKRAHGVGAVMLATLPIVAGVLLIHYILGELGWILRVAFDVVVLYLCLDVHRLGKTANAVSNALESGEPGEADEKLRELTGKGAPDRTEANIARATVEAVLKQGNSLIVSPIFWFILLGPFGAVLQRLSCILDSLWGHRYERFAEFGWAAARFDDLMGWIPARITALSYALMGSFEDALHCWRKRVGVWSDINSGPLLASGFGAMHMQICEATEESEYEERASDLTVIPDAGHVHRAVALVWRVLLLWLAIGILMTGAHLVGFISG</sequence>
<comment type="caution">
    <text evidence="10">The sequence shown here is derived from an EMBL/GenBank/DDBJ whole genome shotgun (WGS) entry which is preliminary data.</text>
</comment>
<dbReference type="Pfam" id="PF03186">
    <property type="entry name" value="CobD_Cbib"/>
    <property type="match status" value="1"/>
</dbReference>
<comment type="function">
    <text evidence="9">Converts cobyric acid to cobinamide by the addition of aminopropanol on the F carboxylic group.</text>
</comment>
<organism evidence="10 11">
    <name type="scientific">Candidatus Muproteobacteria bacterium RIFCSPLOWO2_01_FULL_60_18</name>
    <dbReference type="NCBI Taxonomy" id="1817768"/>
    <lineage>
        <taxon>Bacteria</taxon>
        <taxon>Pseudomonadati</taxon>
        <taxon>Pseudomonadota</taxon>
        <taxon>Candidatus Muproteobacteria</taxon>
    </lineage>
</organism>
<dbReference type="Proteomes" id="UP000179037">
    <property type="component" value="Unassembled WGS sequence"/>
</dbReference>
<proteinExistence type="inferred from homology"/>
<evidence type="ECO:0000256" key="6">
    <source>
        <dbReference type="ARBA" id="ARBA00022692"/>
    </source>
</evidence>
<evidence type="ECO:0000256" key="9">
    <source>
        <dbReference type="HAMAP-Rule" id="MF_00024"/>
    </source>
</evidence>
<accession>A0A1F6TX71</accession>
<evidence type="ECO:0000313" key="11">
    <source>
        <dbReference type="Proteomes" id="UP000179037"/>
    </source>
</evidence>
<comment type="subcellular location">
    <subcellularLocation>
        <location evidence="1 9">Cell membrane</location>
        <topology evidence="1 9">Multi-pass membrane protein</topology>
    </subcellularLocation>
</comment>
<reference evidence="10 11" key="1">
    <citation type="journal article" date="2016" name="Nat. Commun.">
        <title>Thousands of microbial genomes shed light on interconnected biogeochemical processes in an aquifer system.</title>
        <authorList>
            <person name="Anantharaman K."/>
            <person name="Brown C.T."/>
            <person name="Hug L.A."/>
            <person name="Sharon I."/>
            <person name="Castelle C.J."/>
            <person name="Probst A.J."/>
            <person name="Thomas B.C."/>
            <person name="Singh A."/>
            <person name="Wilkins M.J."/>
            <person name="Karaoz U."/>
            <person name="Brodie E.L."/>
            <person name="Williams K.H."/>
            <person name="Hubbard S.S."/>
            <person name="Banfield J.F."/>
        </authorList>
    </citation>
    <scope>NUCLEOTIDE SEQUENCE [LARGE SCALE GENOMIC DNA]</scope>
</reference>
<keyword evidence="5 9" id="KW-0169">Cobalamin biosynthesis</keyword>
<evidence type="ECO:0000256" key="2">
    <source>
        <dbReference type="ARBA" id="ARBA00004953"/>
    </source>
</evidence>
<feature type="transmembrane region" description="Helical" evidence="9">
    <location>
        <begin position="42"/>
        <end position="62"/>
    </location>
</feature>
<feature type="transmembrane region" description="Helical" evidence="9">
    <location>
        <begin position="280"/>
        <end position="299"/>
    </location>
</feature>
<evidence type="ECO:0000256" key="1">
    <source>
        <dbReference type="ARBA" id="ARBA00004651"/>
    </source>
</evidence>
<dbReference type="GO" id="GO:0015420">
    <property type="term" value="F:ABC-type vitamin B12 transporter activity"/>
    <property type="evidence" value="ECO:0007669"/>
    <property type="project" value="UniProtKB-UniRule"/>
</dbReference>
<dbReference type="GO" id="GO:0005886">
    <property type="term" value="C:plasma membrane"/>
    <property type="evidence" value="ECO:0007669"/>
    <property type="project" value="UniProtKB-SubCell"/>
</dbReference>
<dbReference type="AlphaFoldDB" id="A0A1F6TX71"/>
<evidence type="ECO:0000256" key="8">
    <source>
        <dbReference type="ARBA" id="ARBA00023136"/>
    </source>
</evidence>
<dbReference type="HAMAP" id="MF_00024">
    <property type="entry name" value="CobD_CbiB"/>
    <property type="match status" value="1"/>
</dbReference>
<evidence type="ECO:0000256" key="3">
    <source>
        <dbReference type="ARBA" id="ARBA00006263"/>
    </source>
</evidence>
<dbReference type="PANTHER" id="PTHR34308:SF1">
    <property type="entry name" value="COBALAMIN BIOSYNTHESIS PROTEIN CBIB"/>
    <property type="match status" value="1"/>
</dbReference>
<keyword evidence="7 9" id="KW-1133">Transmembrane helix</keyword>
<feature type="transmembrane region" description="Helical" evidence="9">
    <location>
        <begin position="191"/>
        <end position="210"/>
    </location>
</feature>
<comment type="pathway">
    <text evidence="2 9">Cofactor biosynthesis; adenosylcobalamin biosynthesis.</text>
</comment>
<evidence type="ECO:0000256" key="5">
    <source>
        <dbReference type="ARBA" id="ARBA00022573"/>
    </source>
</evidence>
<dbReference type="EMBL" id="MFTC01000092">
    <property type="protein sequence ID" value="OGI49669.1"/>
    <property type="molecule type" value="Genomic_DNA"/>
</dbReference>
<keyword evidence="6 9" id="KW-0812">Transmembrane</keyword>
<comment type="caution">
    <text evidence="9">Lacks conserved residue(s) required for the propagation of feature annotation.</text>
</comment>
<dbReference type="UniPathway" id="UPA00148"/>
<protein>
    <recommendedName>
        <fullName evidence="9">Cobalamin biosynthesis protein CobD</fullName>
    </recommendedName>
</protein>
<evidence type="ECO:0000313" key="10">
    <source>
        <dbReference type="EMBL" id="OGI49669.1"/>
    </source>
</evidence>
<dbReference type="GO" id="GO:0048472">
    <property type="term" value="F:threonine-phosphate decarboxylase activity"/>
    <property type="evidence" value="ECO:0007669"/>
    <property type="project" value="InterPro"/>
</dbReference>
<name>A0A1F6TX71_9PROT</name>
<evidence type="ECO:0000256" key="7">
    <source>
        <dbReference type="ARBA" id="ARBA00022989"/>
    </source>
</evidence>
<keyword evidence="8 9" id="KW-0472">Membrane</keyword>
<keyword evidence="4 9" id="KW-1003">Cell membrane</keyword>
<feature type="transmembrane region" description="Helical" evidence="9">
    <location>
        <begin position="147"/>
        <end position="171"/>
    </location>
</feature>
<comment type="similarity">
    <text evidence="3 9">Belongs to the CobD/CbiB family.</text>
</comment>
<dbReference type="STRING" id="1817768.A3A87_00910"/>
<dbReference type="GO" id="GO:0009236">
    <property type="term" value="P:cobalamin biosynthetic process"/>
    <property type="evidence" value="ECO:0007669"/>
    <property type="project" value="UniProtKB-UniRule"/>
</dbReference>
<evidence type="ECO:0000256" key="4">
    <source>
        <dbReference type="ARBA" id="ARBA00022475"/>
    </source>
</evidence>
<gene>
    <name evidence="9" type="primary">cobD</name>
    <name evidence="10" type="ORF">A3A87_00910</name>
</gene>
<dbReference type="PANTHER" id="PTHR34308">
    <property type="entry name" value="COBALAMIN BIOSYNTHESIS PROTEIN CBIB"/>
    <property type="match status" value="1"/>
</dbReference>
<dbReference type="InterPro" id="IPR004485">
    <property type="entry name" value="Cobalamin_biosynth_CobD/CbiB"/>
</dbReference>